<dbReference type="Proteomes" id="UP001377337">
    <property type="component" value="Chromosome"/>
</dbReference>
<dbReference type="EMBL" id="CP147407">
    <property type="protein sequence ID" value="WXB98141.1"/>
    <property type="molecule type" value="Genomic_DNA"/>
</dbReference>
<name>A0ABZ2NK02_9BACI</name>
<evidence type="ECO:0000313" key="2">
    <source>
        <dbReference type="Proteomes" id="UP001377337"/>
    </source>
</evidence>
<dbReference type="RefSeq" id="WP_338781037.1">
    <property type="nucleotide sequence ID" value="NZ_CP147407.1"/>
</dbReference>
<reference evidence="1 2" key="1">
    <citation type="submission" date="2024-02" db="EMBL/GenBank/DDBJ databases">
        <title>Seven novel Bacillus-like species.</title>
        <authorList>
            <person name="Liu G."/>
        </authorList>
    </citation>
    <scope>NUCLEOTIDE SEQUENCE [LARGE SCALE GENOMIC DNA]</scope>
    <source>
        <strain evidence="1 2">FJAT-52054</strain>
    </source>
</reference>
<evidence type="ECO:0000313" key="1">
    <source>
        <dbReference type="EMBL" id="WXB98141.1"/>
    </source>
</evidence>
<accession>A0ABZ2NK02</accession>
<gene>
    <name evidence="1" type="ORF">WCV65_06595</name>
</gene>
<proteinExistence type="predicted"/>
<sequence>MSEQSDAGDALWGVYRSLWMGYPQSDRDMNHSSLDIGHWA</sequence>
<keyword evidence="2" id="KW-1185">Reference proteome</keyword>
<organism evidence="1 2">
    <name type="scientific">Metabacillus sediminis</name>
    <dbReference type="NCBI Taxonomy" id="3117746"/>
    <lineage>
        <taxon>Bacteria</taxon>
        <taxon>Bacillati</taxon>
        <taxon>Bacillota</taxon>
        <taxon>Bacilli</taxon>
        <taxon>Bacillales</taxon>
        <taxon>Bacillaceae</taxon>
        <taxon>Metabacillus</taxon>
    </lineage>
</organism>
<protein>
    <submittedName>
        <fullName evidence="1">Uncharacterized protein</fullName>
    </submittedName>
</protein>